<protein>
    <submittedName>
        <fullName evidence="2">Uncharacterized protein</fullName>
    </submittedName>
</protein>
<name>A0A5B0PPJ0_PUCGR</name>
<dbReference type="EMBL" id="VSWC01000053">
    <property type="protein sequence ID" value="KAA1101889.1"/>
    <property type="molecule type" value="Genomic_DNA"/>
</dbReference>
<feature type="region of interest" description="Disordered" evidence="1">
    <location>
        <begin position="39"/>
        <end position="84"/>
    </location>
</feature>
<sequence>MYNYHAPGFGAFQKAIPSPEPRGLSPGAWSRGMASGYTLPEPRLGNFRPDLAGRKRNLGSSRPATRPAVNRPSPRGRLETQGYSGFGRDPLFTFPRFFHHNTRPYTHYTTLAGQQLQPLQPPTTLVAIPTLALYMPGHPPPAIARLLWD</sequence>
<organism evidence="2 3">
    <name type="scientific">Puccinia graminis f. sp. tritici</name>
    <dbReference type="NCBI Taxonomy" id="56615"/>
    <lineage>
        <taxon>Eukaryota</taxon>
        <taxon>Fungi</taxon>
        <taxon>Dikarya</taxon>
        <taxon>Basidiomycota</taxon>
        <taxon>Pucciniomycotina</taxon>
        <taxon>Pucciniomycetes</taxon>
        <taxon>Pucciniales</taxon>
        <taxon>Pucciniaceae</taxon>
        <taxon>Puccinia</taxon>
    </lineage>
</organism>
<comment type="caution">
    <text evidence="2">The sequence shown here is derived from an EMBL/GenBank/DDBJ whole genome shotgun (WGS) entry which is preliminary data.</text>
</comment>
<dbReference type="AlphaFoldDB" id="A0A5B0PPJ0"/>
<gene>
    <name evidence="2" type="ORF">PGT21_032319</name>
</gene>
<evidence type="ECO:0000256" key="1">
    <source>
        <dbReference type="SAM" id="MobiDB-lite"/>
    </source>
</evidence>
<evidence type="ECO:0000313" key="3">
    <source>
        <dbReference type="Proteomes" id="UP000324748"/>
    </source>
</evidence>
<dbReference type="Proteomes" id="UP000324748">
    <property type="component" value="Unassembled WGS sequence"/>
</dbReference>
<reference evidence="2 3" key="1">
    <citation type="submission" date="2019-05" db="EMBL/GenBank/DDBJ databases">
        <title>Emergence of the Ug99 lineage of the wheat stem rust pathogen through somatic hybridization.</title>
        <authorList>
            <person name="Li F."/>
            <person name="Upadhyaya N.M."/>
            <person name="Sperschneider J."/>
            <person name="Matny O."/>
            <person name="Nguyen-Phuc H."/>
            <person name="Mago R."/>
            <person name="Raley C."/>
            <person name="Miller M.E."/>
            <person name="Silverstein K.A.T."/>
            <person name="Henningsen E."/>
            <person name="Hirsch C.D."/>
            <person name="Visser B."/>
            <person name="Pretorius Z.A."/>
            <person name="Steffenson B.J."/>
            <person name="Schwessinger B."/>
            <person name="Dodds P.N."/>
            <person name="Figueroa M."/>
        </authorList>
    </citation>
    <scope>NUCLEOTIDE SEQUENCE [LARGE SCALE GENOMIC DNA]</scope>
    <source>
        <strain evidence="2">21-0</strain>
    </source>
</reference>
<keyword evidence="3" id="KW-1185">Reference proteome</keyword>
<accession>A0A5B0PPJ0</accession>
<proteinExistence type="predicted"/>
<evidence type="ECO:0000313" key="2">
    <source>
        <dbReference type="EMBL" id="KAA1101889.1"/>
    </source>
</evidence>